<sequence>MAEEEKTPVAEAPKASTGSSDENNLAMLAHILGIVTGFVGPLVIYLVAKDKPFALKQSKEALNFQITVTIAYVISWILMFIFIGFLLVGIVGIYSLIMAIMAAMAVSKGEDYKYPLAIRLIK</sequence>
<gene>
    <name evidence="7" type="ORF">A2215_03230</name>
</gene>
<dbReference type="Pfam" id="PF09685">
    <property type="entry name" value="MamF_MmsF"/>
    <property type="match status" value="1"/>
</dbReference>
<evidence type="ECO:0000256" key="2">
    <source>
        <dbReference type="ARBA" id="ARBA00022692"/>
    </source>
</evidence>
<reference evidence="7 8" key="1">
    <citation type="journal article" date="2016" name="Nat. Commun.">
        <title>Thousands of microbial genomes shed light on interconnected biogeochemical processes in an aquifer system.</title>
        <authorList>
            <person name="Anantharaman K."/>
            <person name="Brown C.T."/>
            <person name="Hug L.A."/>
            <person name="Sharon I."/>
            <person name="Castelle C.J."/>
            <person name="Probst A.J."/>
            <person name="Thomas B.C."/>
            <person name="Singh A."/>
            <person name="Wilkins M.J."/>
            <person name="Karaoz U."/>
            <person name="Brodie E.L."/>
            <person name="Williams K.H."/>
            <person name="Hubbard S.S."/>
            <person name="Banfield J.F."/>
        </authorList>
    </citation>
    <scope>NUCLEOTIDE SEQUENCE [LARGE SCALE GENOMIC DNA]</scope>
</reference>
<dbReference type="STRING" id="1797472.A2215_03230"/>
<evidence type="ECO:0000313" key="8">
    <source>
        <dbReference type="Proteomes" id="UP000178583"/>
    </source>
</evidence>
<evidence type="ECO:0000256" key="1">
    <source>
        <dbReference type="ARBA" id="ARBA00004141"/>
    </source>
</evidence>
<organism evidence="7 8">
    <name type="scientific">Candidatus Berkelbacteria bacterium RIFOXYA2_FULL_43_10</name>
    <dbReference type="NCBI Taxonomy" id="1797472"/>
    <lineage>
        <taxon>Bacteria</taxon>
        <taxon>Candidatus Berkelbacteria</taxon>
    </lineage>
</organism>
<evidence type="ECO:0000313" key="7">
    <source>
        <dbReference type="EMBL" id="OGD65602.1"/>
    </source>
</evidence>
<comment type="caution">
    <text evidence="7">The sequence shown here is derived from an EMBL/GenBank/DDBJ whole genome shotgun (WGS) entry which is preliminary data.</text>
</comment>
<keyword evidence="2 6" id="KW-0812">Transmembrane</keyword>
<comment type="subcellular location">
    <subcellularLocation>
        <location evidence="1">Membrane</location>
        <topology evidence="1">Multi-pass membrane protein</topology>
    </subcellularLocation>
</comment>
<proteinExistence type="predicted"/>
<evidence type="ECO:0000256" key="6">
    <source>
        <dbReference type="SAM" id="Phobius"/>
    </source>
</evidence>
<evidence type="ECO:0008006" key="9">
    <source>
        <dbReference type="Google" id="ProtNLM"/>
    </source>
</evidence>
<dbReference type="EMBL" id="MEZY01000009">
    <property type="protein sequence ID" value="OGD65602.1"/>
    <property type="molecule type" value="Genomic_DNA"/>
</dbReference>
<keyword evidence="4 6" id="KW-0472">Membrane</keyword>
<evidence type="ECO:0000256" key="4">
    <source>
        <dbReference type="ARBA" id="ARBA00023136"/>
    </source>
</evidence>
<feature type="transmembrane region" description="Helical" evidence="6">
    <location>
        <begin position="60"/>
        <end position="79"/>
    </location>
</feature>
<dbReference type="Proteomes" id="UP000178583">
    <property type="component" value="Unassembled WGS sequence"/>
</dbReference>
<feature type="region of interest" description="Disordered" evidence="5">
    <location>
        <begin position="1"/>
        <end position="21"/>
    </location>
</feature>
<feature type="transmembrane region" description="Helical" evidence="6">
    <location>
        <begin position="27"/>
        <end position="48"/>
    </location>
</feature>
<accession>A0A1F5EDW3</accession>
<dbReference type="AlphaFoldDB" id="A0A1F5EDW3"/>
<evidence type="ECO:0000256" key="3">
    <source>
        <dbReference type="ARBA" id="ARBA00022989"/>
    </source>
</evidence>
<protein>
    <recommendedName>
        <fullName evidence="9">Orotate phosphoribosyltransferase</fullName>
    </recommendedName>
</protein>
<keyword evidence="3 6" id="KW-1133">Transmembrane helix</keyword>
<evidence type="ECO:0000256" key="5">
    <source>
        <dbReference type="SAM" id="MobiDB-lite"/>
    </source>
</evidence>
<feature type="transmembrane region" description="Helical" evidence="6">
    <location>
        <begin position="85"/>
        <end position="106"/>
    </location>
</feature>
<name>A0A1F5EDW3_9BACT</name>
<dbReference type="InterPro" id="IPR019109">
    <property type="entry name" value="MamF_MmsF"/>
</dbReference>